<reference evidence="3" key="1">
    <citation type="journal article" date="2015" name="Nat. Genet.">
        <title>The genome and transcriptome of the zoonotic hookworm Ancylostoma ceylanicum identify infection-specific gene families.</title>
        <authorList>
            <person name="Schwarz E.M."/>
            <person name="Hu Y."/>
            <person name="Antoshechkin I."/>
            <person name="Miller M.M."/>
            <person name="Sternberg P.W."/>
            <person name="Aroian R.V."/>
        </authorList>
    </citation>
    <scope>NUCLEOTIDE SEQUENCE</scope>
    <source>
        <strain evidence="3">HY135</strain>
    </source>
</reference>
<keyword evidence="3" id="KW-1185">Reference proteome</keyword>
<protein>
    <submittedName>
        <fullName evidence="2">Uncharacterized protein</fullName>
    </submittedName>
</protein>
<organism evidence="2 3">
    <name type="scientific">Ancylostoma ceylanicum</name>
    <dbReference type="NCBI Taxonomy" id="53326"/>
    <lineage>
        <taxon>Eukaryota</taxon>
        <taxon>Metazoa</taxon>
        <taxon>Ecdysozoa</taxon>
        <taxon>Nematoda</taxon>
        <taxon>Chromadorea</taxon>
        <taxon>Rhabditida</taxon>
        <taxon>Rhabditina</taxon>
        <taxon>Rhabditomorpha</taxon>
        <taxon>Strongyloidea</taxon>
        <taxon>Ancylostomatidae</taxon>
        <taxon>Ancylostomatinae</taxon>
        <taxon>Ancylostoma</taxon>
    </lineage>
</organism>
<name>A0A016TNX2_9BILA</name>
<evidence type="ECO:0000313" key="2">
    <source>
        <dbReference type="EMBL" id="EYC04450.1"/>
    </source>
</evidence>
<sequence length="73" mass="8432">MLHHEDSFHGEVGHFGGEFGHFGGEGMGFPWKKRKLAAKAHKNRKLAAKAYKKRKLAAKKTARKHRKHHARRH</sequence>
<dbReference type="EMBL" id="JARK01001423">
    <property type="protein sequence ID" value="EYC04450.1"/>
    <property type="molecule type" value="Genomic_DNA"/>
</dbReference>
<dbReference type="Proteomes" id="UP000024635">
    <property type="component" value="Unassembled WGS sequence"/>
</dbReference>
<evidence type="ECO:0000256" key="1">
    <source>
        <dbReference type="SAM" id="MobiDB-lite"/>
    </source>
</evidence>
<feature type="region of interest" description="Disordered" evidence="1">
    <location>
        <begin position="44"/>
        <end position="73"/>
    </location>
</feature>
<dbReference type="STRING" id="53326.A0A016TNX2"/>
<evidence type="ECO:0000313" key="3">
    <source>
        <dbReference type="Proteomes" id="UP000024635"/>
    </source>
</evidence>
<gene>
    <name evidence="2" type="primary">Acey_s0087.g2013</name>
    <name evidence="2" type="ORF">Y032_0087g2013</name>
</gene>
<comment type="caution">
    <text evidence="2">The sequence shown here is derived from an EMBL/GenBank/DDBJ whole genome shotgun (WGS) entry which is preliminary data.</text>
</comment>
<accession>A0A016TNX2</accession>
<proteinExistence type="predicted"/>
<dbReference type="AlphaFoldDB" id="A0A016TNX2"/>